<reference evidence="4" key="4">
    <citation type="journal article" date="2018" name="Nat. Plants">
        <title>Whole-genome landscape of Medicago truncatula symbiotic genes.</title>
        <authorList>
            <person name="Pecrix Y."/>
            <person name="Gamas P."/>
            <person name="Carrere S."/>
        </authorList>
    </citation>
    <scope>NUCLEOTIDE SEQUENCE</scope>
    <source>
        <tissue evidence="4">Leaves</tissue>
    </source>
</reference>
<protein>
    <submittedName>
        <fullName evidence="3">Transmembrane protein, putative</fullName>
    </submittedName>
</protein>
<keyword evidence="2 3" id="KW-0812">Transmembrane</keyword>
<dbReference type="PaxDb" id="3880-AES99127"/>
<dbReference type="HOGENOM" id="CLU_1743256_0_0_1"/>
<evidence type="ECO:0000313" key="3">
    <source>
        <dbReference type="EMBL" id="AES99127.1"/>
    </source>
</evidence>
<evidence type="ECO:0000313" key="6">
    <source>
        <dbReference type="Proteomes" id="UP000002051"/>
    </source>
</evidence>
<evidence type="ECO:0000256" key="2">
    <source>
        <dbReference type="SAM" id="Phobius"/>
    </source>
</evidence>
<dbReference type="Proteomes" id="UP000265566">
    <property type="component" value="Chromosome 5"/>
</dbReference>
<accession>G7KFU0</accession>
<gene>
    <name evidence="3" type="ordered locus">MTR_5g076860</name>
    <name evidence="4" type="ORF">MtrunA17_Chr5g0433791</name>
</gene>
<evidence type="ECO:0000256" key="1">
    <source>
        <dbReference type="SAM" id="MobiDB-lite"/>
    </source>
</evidence>
<evidence type="ECO:0000313" key="5">
    <source>
        <dbReference type="EnsemblPlants" id="AES99127"/>
    </source>
</evidence>
<dbReference type="AlphaFoldDB" id="G7KFU0"/>
<dbReference type="EnsemblPlants" id="AES99127">
    <property type="protein sequence ID" value="AES99127"/>
    <property type="gene ID" value="MTR_5g076860"/>
</dbReference>
<feature type="region of interest" description="Disordered" evidence="1">
    <location>
        <begin position="128"/>
        <end position="150"/>
    </location>
</feature>
<keyword evidence="2" id="KW-0472">Membrane</keyword>
<dbReference type="Gramene" id="rna32295">
    <property type="protein sequence ID" value="RHN56836.1"/>
    <property type="gene ID" value="gene32295"/>
</dbReference>
<dbReference type="Proteomes" id="UP000002051">
    <property type="component" value="Chromosome 5"/>
</dbReference>
<keyword evidence="6" id="KW-1185">Reference proteome</keyword>
<evidence type="ECO:0000313" key="4">
    <source>
        <dbReference type="EMBL" id="RHN56836.1"/>
    </source>
</evidence>
<sequence length="150" mass="16622">MTSRIQERASKKHGISAEEKKLVMKPLIIGLNMPLVIAFGPCIFFCLELIPAFCKNIGIGSSINFLLKKNSKLLVLVPALCKNIDIGATWCEMIGPRGTSLVLCFFNRKLTERPIPIFLQSAGTNAKQKKVQRPMPKFDKSAGTNDTFKP</sequence>
<name>G7KFU0_MEDTR</name>
<dbReference type="EMBL" id="CM001221">
    <property type="protein sequence ID" value="AES99127.1"/>
    <property type="molecule type" value="Genomic_DNA"/>
</dbReference>
<organism evidence="3 6">
    <name type="scientific">Medicago truncatula</name>
    <name type="common">Barrel medic</name>
    <name type="synonym">Medicago tribuloides</name>
    <dbReference type="NCBI Taxonomy" id="3880"/>
    <lineage>
        <taxon>Eukaryota</taxon>
        <taxon>Viridiplantae</taxon>
        <taxon>Streptophyta</taxon>
        <taxon>Embryophyta</taxon>
        <taxon>Tracheophyta</taxon>
        <taxon>Spermatophyta</taxon>
        <taxon>Magnoliopsida</taxon>
        <taxon>eudicotyledons</taxon>
        <taxon>Gunneridae</taxon>
        <taxon>Pentapetalae</taxon>
        <taxon>rosids</taxon>
        <taxon>fabids</taxon>
        <taxon>Fabales</taxon>
        <taxon>Fabaceae</taxon>
        <taxon>Papilionoideae</taxon>
        <taxon>50 kb inversion clade</taxon>
        <taxon>NPAAA clade</taxon>
        <taxon>Hologalegina</taxon>
        <taxon>IRL clade</taxon>
        <taxon>Trifolieae</taxon>
        <taxon>Medicago</taxon>
    </lineage>
</organism>
<proteinExistence type="predicted"/>
<dbReference type="EMBL" id="PSQE01000005">
    <property type="protein sequence ID" value="RHN56836.1"/>
    <property type="molecule type" value="Genomic_DNA"/>
</dbReference>
<reference evidence="5" key="3">
    <citation type="submission" date="2015-04" db="UniProtKB">
        <authorList>
            <consortium name="EnsemblPlants"/>
        </authorList>
    </citation>
    <scope>IDENTIFICATION</scope>
    <source>
        <strain evidence="5">cv. Jemalong A17</strain>
    </source>
</reference>
<feature type="transmembrane region" description="Helical" evidence="2">
    <location>
        <begin position="27"/>
        <end position="53"/>
    </location>
</feature>
<reference evidence="3 6" key="1">
    <citation type="journal article" date="2011" name="Nature">
        <title>The Medicago genome provides insight into the evolution of rhizobial symbioses.</title>
        <authorList>
            <person name="Young N.D."/>
            <person name="Debelle F."/>
            <person name="Oldroyd G.E."/>
            <person name="Geurts R."/>
            <person name="Cannon S.B."/>
            <person name="Udvardi M.K."/>
            <person name="Benedito V.A."/>
            <person name="Mayer K.F."/>
            <person name="Gouzy J."/>
            <person name="Schoof H."/>
            <person name="Van de Peer Y."/>
            <person name="Proost S."/>
            <person name="Cook D.R."/>
            <person name="Meyers B.C."/>
            <person name="Spannagl M."/>
            <person name="Cheung F."/>
            <person name="De Mita S."/>
            <person name="Krishnakumar V."/>
            <person name="Gundlach H."/>
            <person name="Zhou S."/>
            <person name="Mudge J."/>
            <person name="Bharti A.K."/>
            <person name="Murray J.D."/>
            <person name="Naoumkina M.A."/>
            <person name="Rosen B."/>
            <person name="Silverstein K.A."/>
            <person name="Tang H."/>
            <person name="Rombauts S."/>
            <person name="Zhao P.X."/>
            <person name="Zhou P."/>
            <person name="Barbe V."/>
            <person name="Bardou P."/>
            <person name="Bechner M."/>
            <person name="Bellec A."/>
            <person name="Berger A."/>
            <person name="Berges H."/>
            <person name="Bidwell S."/>
            <person name="Bisseling T."/>
            <person name="Choisne N."/>
            <person name="Couloux A."/>
            <person name="Denny R."/>
            <person name="Deshpande S."/>
            <person name="Dai X."/>
            <person name="Doyle J.J."/>
            <person name="Dudez A.M."/>
            <person name="Farmer A.D."/>
            <person name="Fouteau S."/>
            <person name="Franken C."/>
            <person name="Gibelin C."/>
            <person name="Gish J."/>
            <person name="Goldstein S."/>
            <person name="Gonzalez A.J."/>
            <person name="Green P.J."/>
            <person name="Hallab A."/>
            <person name="Hartog M."/>
            <person name="Hua A."/>
            <person name="Humphray S.J."/>
            <person name="Jeong D.H."/>
            <person name="Jing Y."/>
            <person name="Jocker A."/>
            <person name="Kenton S.M."/>
            <person name="Kim D.J."/>
            <person name="Klee K."/>
            <person name="Lai H."/>
            <person name="Lang C."/>
            <person name="Lin S."/>
            <person name="Macmil S.L."/>
            <person name="Magdelenat G."/>
            <person name="Matthews L."/>
            <person name="McCorrison J."/>
            <person name="Monaghan E.L."/>
            <person name="Mun J.H."/>
            <person name="Najar F.Z."/>
            <person name="Nicholson C."/>
            <person name="Noirot C."/>
            <person name="O'Bleness M."/>
            <person name="Paule C.R."/>
            <person name="Poulain J."/>
            <person name="Prion F."/>
            <person name="Qin B."/>
            <person name="Qu C."/>
            <person name="Retzel E.F."/>
            <person name="Riddle C."/>
            <person name="Sallet E."/>
            <person name="Samain S."/>
            <person name="Samson N."/>
            <person name="Sanders I."/>
            <person name="Saurat O."/>
            <person name="Scarpelli C."/>
            <person name="Schiex T."/>
            <person name="Segurens B."/>
            <person name="Severin A.J."/>
            <person name="Sherrier D.J."/>
            <person name="Shi R."/>
            <person name="Sims S."/>
            <person name="Singer S.R."/>
            <person name="Sinharoy S."/>
            <person name="Sterck L."/>
            <person name="Viollet A."/>
            <person name="Wang B.B."/>
            <person name="Wang K."/>
            <person name="Wang M."/>
            <person name="Wang X."/>
            <person name="Warfsmann J."/>
            <person name="Weissenbach J."/>
            <person name="White D.D."/>
            <person name="White J.D."/>
            <person name="Wiley G.B."/>
            <person name="Wincker P."/>
            <person name="Xing Y."/>
            <person name="Yang L."/>
            <person name="Yao Z."/>
            <person name="Ying F."/>
            <person name="Zhai J."/>
            <person name="Zhou L."/>
            <person name="Zuber A."/>
            <person name="Denarie J."/>
            <person name="Dixon R.A."/>
            <person name="May G.D."/>
            <person name="Schwartz D.C."/>
            <person name="Rogers J."/>
            <person name="Quetier F."/>
            <person name="Town C.D."/>
            <person name="Roe B.A."/>
        </authorList>
    </citation>
    <scope>NUCLEOTIDE SEQUENCE [LARGE SCALE GENOMIC DNA]</scope>
    <source>
        <strain evidence="3">A17</strain>
        <strain evidence="5 6">cv. Jemalong A17</strain>
    </source>
</reference>
<keyword evidence="2" id="KW-1133">Transmembrane helix</keyword>
<reference evidence="3 6" key="2">
    <citation type="journal article" date="2014" name="BMC Genomics">
        <title>An improved genome release (version Mt4.0) for the model legume Medicago truncatula.</title>
        <authorList>
            <person name="Tang H."/>
            <person name="Krishnakumar V."/>
            <person name="Bidwell S."/>
            <person name="Rosen B."/>
            <person name="Chan A."/>
            <person name="Zhou S."/>
            <person name="Gentzbittel L."/>
            <person name="Childs K.L."/>
            <person name="Yandell M."/>
            <person name="Gundlach H."/>
            <person name="Mayer K.F."/>
            <person name="Schwartz D.C."/>
            <person name="Town C.D."/>
        </authorList>
    </citation>
    <scope>GENOME REANNOTATION</scope>
    <source>
        <strain evidence="5 6">cv. Jemalong A17</strain>
    </source>
</reference>